<dbReference type="PROSITE" id="PS00086">
    <property type="entry name" value="CYTOCHROME_P450"/>
    <property type="match status" value="1"/>
</dbReference>
<dbReference type="Gene3D" id="1.10.630.10">
    <property type="entry name" value="Cytochrome P450"/>
    <property type="match status" value="1"/>
</dbReference>
<evidence type="ECO:0000256" key="2">
    <source>
        <dbReference type="ARBA" id="ARBA00010617"/>
    </source>
</evidence>
<dbReference type="OMA" id="FRFTKQY"/>
<keyword evidence="11" id="KW-1185">Reference proteome</keyword>
<evidence type="ECO:0000256" key="4">
    <source>
        <dbReference type="ARBA" id="ARBA00022723"/>
    </source>
</evidence>
<dbReference type="InterPro" id="IPR050196">
    <property type="entry name" value="Cytochrome_P450_Monoox"/>
</dbReference>
<dbReference type="PRINTS" id="PR00385">
    <property type="entry name" value="P450"/>
</dbReference>
<evidence type="ECO:0000256" key="6">
    <source>
        <dbReference type="ARBA" id="ARBA00023004"/>
    </source>
</evidence>
<evidence type="ECO:0000256" key="7">
    <source>
        <dbReference type="ARBA" id="ARBA00023033"/>
    </source>
</evidence>
<keyword evidence="3 8" id="KW-0349">Heme</keyword>
<evidence type="ECO:0000256" key="9">
    <source>
        <dbReference type="RuleBase" id="RU000461"/>
    </source>
</evidence>
<feature type="binding site" description="axial binding residue" evidence="8">
    <location>
        <position position="444"/>
    </location>
    <ligand>
        <name>heme</name>
        <dbReference type="ChEBI" id="CHEBI:30413"/>
    </ligand>
    <ligandPart>
        <name>Fe</name>
        <dbReference type="ChEBI" id="CHEBI:18248"/>
    </ligandPart>
</feature>
<dbReference type="InterPro" id="IPR036396">
    <property type="entry name" value="Cyt_P450_sf"/>
</dbReference>
<dbReference type="CDD" id="cd20628">
    <property type="entry name" value="CYP4"/>
    <property type="match status" value="1"/>
</dbReference>
<keyword evidence="5 9" id="KW-0560">Oxidoreductase</keyword>
<comment type="cofactor">
    <cofactor evidence="1 8">
        <name>heme</name>
        <dbReference type="ChEBI" id="CHEBI:30413"/>
    </cofactor>
</comment>
<keyword evidence="7 9" id="KW-0503">Monooxygenase</keyword>
<dbReference type="Proteomes" id="UP000594454">
    <property type="component" value="Chromosome 6"/>
</dbReference>
<comment type="similarity">
    <text evidence="2 9">Belongs to the cytochrome P450 family.</text>
</comment>
<dbReference type="GO" id="GO:0016705">
    <property type="term" value="F:oxidoreductase activity, acting on paired donors, with incorporation or reduction of molecular oxygen"/>
    <property type="evidence" value="ECO:0007669"/>
    <property type="project" value="InterPro"/>
</dbReference>
<proteinExistence type="inferred from homology"/>
<protein>
    <recommendedName>
        <fullName evidence="12">Cytochrome P450</fullName>
    </recommendedName>
</protein>
<dbReference type="InterPro" id="IPR017972">
    <property type="entry name" value="Cyt_P450_CS"/>
</dbReference>
<reference evidence="10 11" key="1">
    <citation type="submission" date="2020-11" db="EMBL/GenBank/DDBJ databases">
        <authorList>
            <person name="Wallbank WR R."/>
            <person name="Pardo Diaz C."/>
            <person name="Kozak K."/>
            <person name="Martin S."/>
            <person name="Jiggins C."/>
            <person name="Moest M."/>
            <person name="Warren A I."/>
            <person name="Generalovic N T."/>
            <person name="Byers J.R.P. K."/>
            <person name="Montejo-Kovacevich G."/>
            <person name="Yen C E."/>
        </authorList>
    </citation>
    <scope>NUCLEOTIDE SEQUENCE [LARGE SCALE GENOMIC DNA]</scope>
</reference>
<dbReference type="InterPro" id="IPR001128">
    <property type="entry name" value="Cyt_P450"/>
</dbReference>
<evidence type="ECO:0000256" key="3">
    <source>
        <dbReference type="ARBA" id="ARBA00022617"/>
    </source>
</evidence>
<evidence type="ECO:0000256" key="8">
    <source>
        <dbReference type="PIRSR" id="PIRSR602401-1"/>
    </source>
</evidence>
<evidence type="ECO:0008006" key="12">
    <source>
        <dbReference type="Google" id="ProtNLM"/>
    </source>
</evidence>
<organism evidence="10 11">
    <name type="scientific">Hermetia illucens</name>
    <name type="common">Black soldier fly</name>
    <dbReference type="NCBI Taxonomy" id="343691"/>
    <lineage>
        <taxon>Eukaryota</taxon>
        <taxon>Metazoa</taxon>
        <taxon>Ecdysozoa</taxon>
        <taxon>Arthropoda</taxon>
        <taxon>Hexapoda</taxon>
        <taxon>Insecta</taxon>
        <taxon>Pterygota</taxon>
        <taxon>Neoptera</taxon>
        <taxon>Endopterygota</taxon>
        <taxon>Diptera</taxon>
        <taxon>Brachycera</taxon>
        <taxon>Stratiomyomorpha</taxon>
        <taxon>Stratiomyidae</taxon>
        <taxon>Hermetiinae</taxon>
        <taxon>Hermetia</taxon>
    </lineage>
</organism>
<gene>
    <name evidence="10" type="ORF">HERILL_LOCUS15255</name>
</gene>
<dbReference type="GO" id="GO:0005506">
    <property type="term" value="F:iron ion binding"/>
    <property type="evidence" value="ECO:0007669"/>
    <property type="project" value="InterPro"/>
</dbReference>
<dbReference type="GO" id="GO:0020037">
    <property type="term" value="F:heme binding"/>
    <property type="evidence" value="ECO:0007669"/>
    <property type="project" value="InterPro"/>
</dbReference>
<dbReference type="PANTHER" id="PTHR24291">
    <property type="entry name" value="CYTOCHROME P450 FAMILY 4"/>
    <property type="match status" value="1"/>
</dbReference>
<sequence length="499" mass="57783">MLLLVVLLLFIVLIFSLKRFKRRYDVSSRIPGPRSWPIIGYTRFITANKEELFKLLSELQEQYGGLYKTWLFTELWVITSEPEIVEKVLNNQQQFVKSDDYEMLKPWLGTGLLISEGKKWFSRRKAITPAFHFKILDDFVKIFEKHADVLVEKFRTQQIIDVTTYFPLYTLDNICETAMGIEVNSQTNGESEYVKAIQNVAEISYKRMFNPLLWYNFLFKLTSQSKTYYSSLKVVHGTTQRVIEKRREFLANKIDSSGNDETQFNEFGRKSKMALLDVLLKTTIDGEPLSDDDIQEEVNTFLFAGHDTTSTACGFLLYNIAKHANVQEKLVTEIFDVIGMDKTLDITMANLNDLRYLDLVVKESLRYHTTVPIVGRQILSNTEIGPYLLPENTNLSINVYGMCHSKRLFPNPEKFWPERFEITESSERINPFAYIPFSAGPRNCIGQKFALLEIKMMAVKVLQNYEISVAKPDEELVFSIGLTLKVSNGIKLRFKERIL</sequence>
<dbReference type="InParanoid" id="A0A7R8Z0Y3"/>
<dbReference type="PANTHER" id="PTHR24291:SF203">
    <property type="entry name" value="CYTOCHROME P450 4D1-RELATED"/>
    <property type="match status" value="1"/>
</dbReference>
<evidence type="ECO:0000256" key="1">
    <source>
        <dbReference type="ARBA" id="ARBA00001971"/>
    </source>
</evidence>
<evidence type="ECO:0000313" key="10">
    <source>
        <dbReference type="EMBL" id="CAD7092929.1"/>
    </source>
</evidence>
<dbReference type="AlphaFoldDB" id="A0A7R8Z0Y3"/>
<dbReference type="GO" id="GO:0004497">
    <property type="term" value="F:monooxygenase activity"/>
    <property type="evidence" value="ECO:0007669"/>
    <property type="project" value="UniProtKB-KW"/>
</dbReference>
<keyword evidence="4 8" id="KW-0479">Metal-binding</keyword>
<evidence type="ECO:0000256" key="5">
    <source>
        <dbReference type="ARBA" id="ARBA00023002"/>
    </source>
</evidence>
<name>A0A7R8Z0Y3_HERIL</name>
<evidence type="ECO:0000313" key="11">
    <source>
        <dbReference type="Proteomes" id="UP000594454"/>
    </source>
</evidence>
<dbReference type="Pfam" id="PF00067">
    <property type="entry name" value="p450"/>
    <property type="match status" value="1"/>
</dbReference>
<dbReference type="InterPro" id="IPR002401">
    <property type="entry name" value="Cyt_P450_E_grp-I"/>
</dbReference>
<dbReference type="OrthoDB" id="1470350at2759"/>
<keyword evidence="6 8" id="KW-0408">Iron</keyword>
<dbReference type="PRINTS" id="PR00463">
    <property type="entry name" value="EP450I"/>
</dbReference>
<dbReference type="SUPFAM" id="SSF48264">
    <property type="entry name" value="Cytochrome P450"/>
    <property type="match status" value="1"/>
</dbReference>
<dbReference type="EMBL" id="LR899014">
    <property type="protein sequence ID" value="CAD7092929.1"/>
    <property type="molecule type" value="Genomic_DNA"/>
</dbReference>
<accession>A0A7R8Z0Y3</accession>